<dbReference type="EMBL" id="AP014958">
    <property type="protein sequence ID" value="BAS80292.1"/>
    <property type="molecule type" value="Genomic_DNA"/>
</dbReference>
<feature type="compositionally biased region" description="Pro residues" evidence="1">
    <location>
        <begin position="195"/>
        <end position="204"/>
    </location>
</feature>
<accession>A0A0P0VMZ3</accession>
<organism evidence="2 3">
    <name type="scientific">Oryza sativa subsp. japonica</name>
    <name type="common">Rice</name>
    <dbReference type="NCBI Taxonomy" id="39947"/>
    <lineage>
        <taxon>Eukaryota</taxon>
        <taxon>Viridiplantae</taxon>
        <taxon>Streptophyta</taxon>
        <taxon>Embryophyta</taxon>
        <taxon>Tracheophyta</taxon>
        <taxon>Spermatophyta</taxon>
        <taxon>Magnoliopsida</taxon>
        <taxon>Liliopsida</taxon>
        <taxon>Poales</taxon>
        <taxon>Poaceae</taxon>
        <taxon>BOP clade</taxon>
        <taxon>Oryzoideae</taxon>
        <taxon>Oryzeae</taxon>
        <taxon>Oryzinae</taxon>
        <taxon>Oryza</taxon>
        <taxon>Oryza sativa</taxon>
    </lineage>
</organism>
<feature type="compositionally biased region" description="Pro residues" evidence="1">
    <location>
        <begin position="97"/>
        <end position="107"/>
    </location>
</feature>
<name>A0A0P0VMZ3_ORYSJ</name>
<protein>
    <submittedName>
        <fullName evidence="2">Os02g0679933 protein</fullName>
    </submittedName>
</protein>
<evidence type="ECO:0000313" key="2">
    <source>
        <dbReference type="EMBL" id="BAS80292.1"/>
    </source>
</evidence>
<keyword evidence="3" id="KW-1185">Reference proteome</keyword>
<reference evidence="2 3" key="3">
    <citation type="journal article" date="2013" name="Rice">
        <title>Improvement of the Oryza sativa Nipponbare reference genome using next generation sequence and optical map data.</title>
        <authorList>
            <person name="Kawahara Y."/>
            <person name="de la Bastide M."/>
            <person name="Hamilton J.P."/>
            <person name="Kanamori H."/>
            <person name="McCombie W.R."/>
            <person name="Ouyang S."/>
            <person name="Schwartz D.C."/>
            <person name="Tanaka T."/>
            <person name="Wu J."/>
            <person name="Zhou S."/>
            <person name="Childs K.L."/>
            <person name="Davidson R.M."/>
            <person name="Lin H."/>
            <person name="Quesada-Ocampo L."/>
            <person name="Vaillancourt B."/>
            <person name="Sakai H."/>
            <person name="Lee S.S."/>
            <person name="Kim J."/>
            <person name="Numa H."/>
            <person name="Itoh T."/>
            <person name="Buell C.R."/>
            <person name="Matsumoto T."/>
        </authorList>
    </citation>
    <scope>NUCLEOTIDE SEQUENCE [LARGE SCALE GENOMIC DNA]</scope>
    <source>
        <strain evidence="3">cv. Nipponbare</strain>
    </source>
</reference>
<feature type="compositionally biased region" description="Low complexity" evidence="1">
    <location>
        <begin position="23"/>
        <end position="50"/>
    </location>
</feature>
<reference evidence="2 3" key="2">
    <citation type="journal article" date="2013" name="Plant Cell Physiol.">
        <title>Rice Annotation Project Database (RAP-DB): an integrative and interactive database for rice genomics.</title>
        <authorList>
            <person name="Sakai H."/>
            <person name="Lee S.S."/>
            <person name="Tanaka T."/>
            <person name="Numa H."/>
            <person name="Kim J."/>
            <person name="Kawahara Y."/>
            <person name="Wakimoto H."/>
            <person name="Yang C.C."/>
            <person name="Iwamoto M."/>
            <person name="Abe T."/>
            <person name="Yamada Y."/>
            <person name="Muto A."/>
            <person name="Inokuchi H."/>
            <person name="Ikemura T."/>
            <person name="Matsumoto T."/>
            <person name="Sasaki T."/>
            <person name="Itoh T."/>
        </authorList>
    </citation>
    <scope>NUCLEOTIDE SEQUENCE [LARGE SCALE GENOMIC DNA]</scope>
    <source>
        <strain evidence="3">cv. Nipponbare</strain>
    </source>
</reference>
<gene>
    <name evidence="2" type="ordered locus">Os02g0679933</name>
    <name evidence="2" type="ORF">OSNPB_020679933</name>
</gene>
<proteinExistence type="predicted"/>
<feature type="compositionally biased region" description="Basic and acidic residues" evidence="1">
    <location>
        <begin position="139"/>
        <end position="167"/>
    </location>
</feature>
<feature type="region of interest" description="Disordered" evidence="1">
    <location>
        <begin position="1"/>
        <end position="235"/>
    </location>
</feature>
<sequence>MERRRAVGGATLMTPLPPPPKLSSPAPLTSPSPLLALPLLPLGSPSSLRRSGGGGRPRGGRSGDGQRMAGGRRRRVGSMATSGRARRQRSKWSFSSSPPPPPPPETAEPPWRLRSSDKGRVSVRPSRPRWRGSRVGGAGEREREGAAEGEDDGRRAAATEGRGEARGFDPSSPAGGHRGEGRRTARRACAREIWLPPPQAPRVPSPAASHALSVAAREEASSSGRPVGDEAAHAG</sequence>
<feature type="compositionally biased region" description="Gly residues" evidence="1">
    <location>
        <begin position="51"/>
        <end position="63"/>
    </location>
</feature>
<dbReference type="InParanoid" id="A0A0P0VMZ3"/>
<dbReference type="PaxDb" id="39947-A0A0P0VMZ3"/>
<evidence type="ECO:0000313" key="3">
    <source>
        <dbReference type="Proteomes" id="UP000059680"/>
    </source>
</evidence>
<dbReference type="Proteomes" id="UP000059680">
    <property type="component" value="Chromosome 2"/>
</dbReference>
<reference evidence="3" key="1">
    <citation type="journal article" date="2005" name="Nature">
        <title>The map-based sequence of the rice genome.</title>
        <authorList>
            <consortium name="International rice genome sequencing project (IRGSP)"/>
            <person name="Matsumoto T."/>
            <person name="Wu J."/>
            <person name="Kanamori H."/>
            <person name="Katayose Y."/>
            <person name="Fujisawa M."/>
            <person name="Namiki N."/>
            <person name="Mizuno H."/>
            <person name="Yamamoto K."/>
            <person name="Antonio B.A."/>
            <person name="Baba T."/>
            <person name="Sakata K."/>
            <person name="Nagamura Y."/>
            <person name="Aoki H."/>
            <person name="Arikawa K."/>
            <person name="Arita K."/>
            <person name="Bito T."/>
            <person name="Chiden Y."/>
            <person name="Fujitsuka N."/>
            <person name="Fukunaka R."/>
            <person name="Hamada M."/>
            <person name="Harada C."/>
            <person name="Hayashi A."/>
            <person name="Hijishita S."/>
            <person name="Honda M."/>
            <person name="Hosokawa S."/>
            <person name="Ichikawa Y."/>
            <person name="Idonuma A."/>
            <person name="Iijima M."/>
            <person name="Ikeda M."/>
            <person name="Ikeno M."/>
            <person name="Ito K."/>
            <person name="Ito S."/>
            <person name="Ito T."/>
            <person name="Ito Y."/>
            <person name="Ito Y."/>
            <person name="Iwabuchi A."/>
            <person name="Kamiya K."/>
            <person name="Karasawa W."/>
            <person name="Kurita K."/>
            <person name="Katagiri S."/>
            <person name="Kikuta A."/>
            <person name="Kobayashi H."/>
            <person name="Kobayashi N."/>
            <person name="Machita K."/>
            <person name="Maehara T."/>
            <person name="Masukawa M."/>
            <person name="Mizubayashi T."/>
            <person name="Mukai Y."/>
            <person name="Nagasaki H."/>
            <person name="Nagata Y."/>
            <person name="Naito S."/>
            <person name="Nakashima M."/>
            <person name="Nakama Y."/>
            <person name="Nakamichi Y."/>
            <person name="Nakamura M."/>
            <person name="Meguro A."/>
            <person name="Negishi M."/>
            <person name="Ohta I."/>
            <person name="Ohta T."/>
            <person name="Okamoto M."/>
            <person name="Ono N."/>
            <person name="Saji S."/>
            <person name="Sakaguchi M."/>
            <person name="Sakai K."/>
            <person name="Shibata M."/>
            <person name="Shimokawa T."/>
            <person name="Song J."/>
            <person name="Takazaki Y."/>
            <person name="Terasawa K."/>
            <person name="Tsugane M."/>
            <person name="Tsuji K."/>
            <person name="Ueda S."/>
            <person name="Waki K."/>
            <person name="Yamagata H."/>
            <person name="Yamamoto M."/>
            <person name="Yamamoto S."/>
            <person name="Yamane H."/>
            <person name="Yoshiki S."/>
            <person name="Yoshihara R."/>
            <person name="Yukawa K."/>
            <person name="Zhong H."/>
            <person name="Yano M."/>
            <person name="Yuan Q."/>
            <person name="Ouyang S."/>
            <person name="Liu J."/>
            <person name="Jones K.M."/>
            <person name="Gansberger K."/>
            <person name="Moffat K."/>
            <person name="Hill J."/>
            <person name="Bera J."/>
            <person name="Fadrosh D."/>
            <person name="Jin S."/>
            <person name="Johri S."/>
            <person name="Kim M."/>
            <person name="Overton L."/>
            <person name="Reardon M."/>
            <person name="Tsitrin T."/>
            <person name="Vuong H."/>
            <person name="Weaver B."/>
            <person name="Ciecko A."/>
            <person name="Tallon L."/>
            <person name="Jackson J."/>
            <person name="Pai G."/>
            <person name="Aken S.V."/>
            <person name="Utterback T."/>
            <person name="Reidmuller S."/>
            <person name="Feldblyum T."/>
            <person name="Hsiao J."/>
            <person name="Zismann V."/>
            <person name="Iobst S."/>
            <person name="de Vazeille A.R."/>
            <person name="Buell C.R."/>
            <person name="Ying K."/>
            <person name="Li Y."/>
            <person name="Lu T."/>
            <person name="Huang Y."/>
            <person name="Zhao Q."/>
            <person name="Feng Q."/>
            <person name="Zhang L."/>
            <person name="Zhu J."/>
            <person name="Weng Q."/>
            <person name="Mu J."/>
            <person name="Lu Y."/>
            <person name="Fan D."/>
            <person name="Liu Y."/>
            <person name="Guan J."/>
            <person name="Zhang Y."/>
            <person name="Yu S."/>
            <person name="Liu X."/>
            <person name="Zhang Y."/>
            <person name="Hong G."/>
            <person name="Han B."/>
            <person name="Choisne N."/>
            <person name="Demange N."/>
            <person name="Orjeda G."/>
            <person name="Samain S."/>
            <person name="Cattolico L."/>
            <person name="Pelletier E."/>
            <person name="Couloux A."/>
            <person name="Segurens B."/>
            <person name="Wincker P."/>
            <person name="D'Hont A."/>
            <person name="Scarpelli C."/>
            <person name="Weissenbach J."/>
            <person name="Salanoubat M."/>
            <person name="Quetier F."/>
            <person name="Yu Y."/>
            <person name="Kim H.R."/>
            <person name="Rambo T."/>
            <person name="Currie J."/>
            <person name="Collura K."/>
            <person name="Luo M."/>
            <person name="Yang T."/>
            <person name="Ammiraju J.S.S."/>
            <person name="Engler F."/>
            <person name="Soderlund C."/>
            <person name="Wing R.A."/>
            <person name="Palmer L.E."/>
            <person name="de la Bastide M."/>
            <person name="Spiegel L."/>
            <person name="Nascimento L."/>
            <person name="Zutavern T."/>
            <person name="O'Shaughnessy A."/>
            <person name="Dike S."/>
            <person name="Dedhia N."/>
            <person name="Preston R."/>
            <person name="Balija V."/>
            <person name="McCombie W.R."/>
            <person name="Chow T."/>
            <person name="Chen H."/>
            <person name="Chung M."/>
            <person name="Chen C."/>
            <person name="Shaw J."/>
            <person name="Wu H."/>
            <person name="Hsiao K."/>
            <person name="Chao Y."/>
            <person name="Chu M."/>
            <person name="Cheng C."/>
            <person name="Hour A."/>
            <person name="Lee P."/>
            <person name="Lin S."/>
            <person name="Lin Y."/>
            <person name="Liou J."/>
            <person name="Liu S."/>
            <person name="Hsing Y."/>
            <person name="Raghuvanshi S."/>
            <person name="Mohanty A."/>
            <person name="Bharti A.K."/>
            <person name="Gaur A."/>
            <person name="Gupta V."/>
            <person name="Kumar D."/>
            <person name="Ravi V."/>
            <person name="Vij S."/>
            <person name="Kapur A."/>
            <person name="Khurana P."/>
            <person name="Khurana P."/>
            <person name="Khurana J.P."/>
            <person name="Tyagi A.K."/>
            <person name="Gaikwad K."/>
            <person name="Singh A."/>
            <person name="Dalal V."/>
            <person name="Srivastava S."/>
            <person name="Dixit A."/>
            <person name="Pal A.K."/>
            <person name="Ghazi I.A."/>
            <person name="Yadav M."/>
            <person name="Pandit A."/>
            <person name="Bhargava A."/>
            <person name="Sureshbabu K."/>
            <person name="Batra K."/>
            <person name="Sharma T.R."/>
            <person name="Mohapatra T."/>
            <person name="Singh N.K."/>
            <person name="Messing J."/>
            <person name="Nelson A.B."/>
            <person name="Fuks G."/>
            <person name="Kavchok S."/>
            <person name="Keizer G."/>
            <person name="Linton E."/>
            <person name="Llaca V."/>
            <person name="Song R."/>
            <person name="Tanyolac B."/>
            <person name="Young S."/>
            <person name="Ho-Il K."/>
            <person name="Hahn J.H."/>
            <person name="Sangsakoo G."/>
            <person name="Vanavichit A."/>
            <person name="de Mattos Luiz.A.T."/>
            <person name="Zimmer P.D."/>
            <person name="Malone G."/>
            <person name="Dellagostin O."/>
            <person name="de Oliveira A.C."/>
            <person name="Bevan M."/>
            <person name="Bancroft I."/>
            <person name="Minx P."/>
            <person name="Cordum H."/>
            <person name="Wilson R."/>
            <person name="Cheng Z."/>
            <person name="Jin W."/>
            <person name="Jiang J."/>
            <person name="Leong S.A."/>
            <person name="Iwama H."/>
            <person name="Gojobori T."/>
            <person name="Itoh T."/>
            <person name="Niimura Y."/>
            <person name="Fujii Y."/>
            <person name="Habara T."/>
            <person name="Sakai H."/>
            <person name="Sato Y."/>
            <person name="Wilson G."/>
            <person name="Kumar K."/>
            <person name="McCouch S."/>
            <person name="Juretic N."/>
            <person name="Hoen D."/>
            <person name="Wright S."/>
            <person name="Bruskiewich R."/>
            <person name="Bureau T."/>
            <person name="Miyao A."/>
            <person name="Hirochika H."/>
            <person name="Nishikawa T."/>
            <person name="Kadowaki K."/>
            <person name="Sugiura M."/>
            <person name="Burr B."/>
            <person name="Sasaki T."/>
        </authorList>
    </citation>
    <scope>NUCLEOTIDE SEQUENCE [LARGE SCALE GENOMIC DNA]</scope>
    <source>
        <strain evidence="3">cv. Nipponbare</strain>
    </source>
</reference>
<evidence type="ECO:0000256" key="1">
    <source>
        <dbReference type="SAM" id="MobiDB-lite"/>
    </source>
</evidence>
<dbReference type="AlphaFoldDB" id="A0A0P0VMZ3"/>